<evidence type="ECO:0000313" key="3">
    <source>
        <dbReference type="EMBL" id="MBB5050569.1"/>
    </source>
</evidence>
<accession>A0A840MQ22</accession>
<dbReference type="Gene3D" id="2.30.30.40">
    <property type="entry name" value="SH3 Domains"/>
    <property type="match status" value="1"/>
</dbReference>
<dbReference type="EMBL" id="JACHIJ010000001">
    <property type="protein sequence ID" value="MBB5050569.1"/>
    <property type="molecule type" value="Genomic_DNA"/>
</dbReference>
<dbReference type="Pfam" id="PF08239">
    <property type="entry name" value="SH3_3"/>
    <property type="match status" value="1"/>
</dbReference>
<dbReference type="InterPro" id="IPR003646">
    <property type="entry name" value="SH3-like_bac-type"/>
</dbReference>
<sequence length="115" mass="12327">MSRTIAASMLAICLAVPSLARAEADGPDSWAVTGVAGNDVLNIRAQPNATARIVGVIPPDGRDLANLGCTGIPSFAQWEQMSERARRAAGANRWCRIRYRDTEGWVRGKFLAEGS</sequence>
<proteinExistence type="predicted"/>
<reference evidence="3 4" key="1">
    <citation type="submission" date="2020-08" db="EMBL/GenBank/DDBJ databases">
        <title>Genomic Encyclopedia of Type Strains, Phase IV (KMG-IV): sequencing the most valuable type-strain genomes for metagenomic binning, comparative biology and taxonomic classification.</title>
        <authorList>
            <person name="Goeker M."/>
        </authorList>
    </citation>
    <scope>NUCLEOTIDE SEQUENCE [LARGE SCALE GENOMIC DNA]</scope>
    <source>
        <strain evidence="3 4">DSM 17498</strain>
    </source>
</reference>
<evidence type="ECO:0000313" key="4">
    <source>
        <dbReference type="Proteomes" id="UP000521227"/>
    </source>
</evidence>
<evidence type="ECO:0000259" key="2">
    <source>
        <dbReference type="Pfam" id="PF08239"/>
    </source>
</evidence>
<dbReference type="RefSeq" id="WP_184082377.1">
    <property type="nucleotide sequence ID" value="NZ_JACHIJ010000001.1"/>
</dbReference>
<dbReference type="AlphaFoldDB" id="A0A840MQ22"/>
<name>A0A840MQ22_9BRAD</name>
<gene>
    <name evidence="3" type="ORF">HNQ36_000517</name>
</gene>
<feature type="domain" description="SH3b" evidence="2">
    <location>
        <begin position="39"/>
        <end position="111"/>
    </location>
</feature>
<feature type="chain" id="PRO_5033011949" description="SH3b domain-containing protein" evidence="1">
    <location>
        <begin position="23"/>
        <end position="115"/>
    </location>
</feature>
<keyword evidence="1" id="KW-0732">Signal</keyword>
<evidence type="ECO:0000256" key="1">
    <source>
        <dbReference type="SAM" id="SignalP"/>
    </source>
</evidence>
<protein>
    <recommendedName>
        <fullName evidence="2">SH3b domain-containing protein</fullName>
    </recommendedName>
</protein>
<comment type="caution">
    <text evidence="3">The sequence shown here is derived from an EMBL/GenBank/DDBJ whole genome shotgun (WGS) entry which is preliminary data.</text>
</comment>
<organism evidence="3 4">
    <name type="scientific">Afipia massiliensis</name>
    <dbReference type="NCBI Taxonomy" id="211460"/>
    <lineage>
        <taxon>Bacteria</taxon>
        <taxon>Pseudomonadati</taxon>
        <taxon>Pseudomonadota</taxon>
        <taxon>Alphaproteobacteria</taxon>
        <taxon>Hyphomicrobiales</taxon>
        <taxon>Nitrobacteraceae</taxon>
        <taxon>Afipia</taxon>
    </lineage>
</organism>
<dbReference type="Proteomes" id="UP000521227">
    <property type="component" value="Unassembled WGS sequence"/>
</dbReference>
<feature type="signal peptide" evidence="1">
    <location>
        <begin position="1"/>
        <end position="22"/>
    </location>
</feature>